<dbReference type="SUPFAM" id="SSF53720">
    <property type="entry name" value="ALDH-like"/>
    <property type="match status" value="1"/>
</dbReference>
<evidence type="ECO:0000256" key="1">
    <source>
        <dbReference type="ARBA" id="ARBA00022857"/>
    </source>
</evidence>
<reference evidence="2" key="2">
    <citation type="submission" date="2020-09" db="EMBL/GenBank/DDBJ databases">
        <authorList>
            <person name="Sun Q."/>
            <person name="Zhou Y."/>
        </authorList>
    </citation>
    <scope>NUCLEOTIDE SEQUENCE</scope>
    <source>
        <strain evidence="2">CGMCC 4.7299</strain>
    </source>
</reference>
<organism evidence="2 3">
    <name type="scientific">Mangrovihabitans endophyticus</name>
    <dbReference type="NCBI Taxonomy" id="1751298"/>
    <lineage>
        <taxon>Bacteria</taxon>
        <taxon>Bacillati</taxon>
        <taxon>Actinomycetota</taxon>
        <taxon>Actinomycetes</taxon>
        <taxon>Micromonosporales</taxon>
        <taxon>Micromonosporaceae</taxon>
        <taxon>Mangrovihabitans</taxon>
    </lineage>
</organism>
<dbReference type="GO" id="GO:0008218">
    <property type="term" value="P:bioluminescence"/>
    <property type="evidence" value="ECO:0007669"/>
    <property type="project" value="InterPro"/>
</dbReference>
<dbReference type="EMBL" id="BMMX01000015">
    <property type="protein sequence ID" value="GGK98016.1"/>
    <property type="molecule type" value="Genomic_DNA"/>
</dbReference>
<proteinExistence type="predicted"/>
<evidence type="ECO:0008006" key="4">
    <source>
        <dbReference type="Google" id="ProtNLM"/>
    </source>
</evidence>
<keyword evidence="3" id="KW-1185">Reference proteome</keyword>
<sequence length="396" mass="42749">MRFRFGAEGDLTAPSADRLAVGDARIIDFLSRFARKLLAPAVARRHPELGSLGFFLRPAELRRAVAAMQRPDALTFPRGNVFHVPPANVDTIFVYSWALSALAGNHNVVRISERSANAADTVLEALNATLADADPIIGRTQRMVTYGREDAITGALSSWADLRVIWGGDAAVDTIRRHPLRPSARDLTFPDRTSWAALCTAGWAAADDATRRAAVLGFTNDAYWFDQAACSSPRTVFLVGDPADADRVQDEFLTLLGAVVAERGWTVDPAMAVEKRVNAYGLAAVGAATGLTFAGNAVTGIALADIEALPRRWLGAGAFPFVAVRDLADLVPVMNRQDQTFSHFGFTATQLRDFATALGGRGVDRIVPFGSALTFSAVWDGYDLPREFTRLTTLQV</sequence>
<keyword evidence="1" id="KW-0521">NADP</keyword>
<name>A0A8J3FQG0_9ACTN</name>
<evidence type="ECO:0000313" key="2">
    <source>
        <dbReference type="EMBL" id="GGK98016.1"/>
    </source>
</evidence>
<dbReference type="Proteomes" id="UP000656042">
    <property type="component" value="Unassembled WGS sequence"/>
</dbReference>
<dbReference type="GO" id="GO:0003995">
    <property type="term" value="F:acyl-CoA dehydrogenase activity"/>
    <property type="evidence" value="ECO:0007669"/>
    <property type="project" value="InterPro"/>
</dbReference>
<dbReference type="InterPro" id="IPR016161">
    <property type="entry name" value="Ald_DH/histidinol_DH"/>
</dbReference>
<dbReference type="AlphaFoldDB" id="A0A8J3FQG0"/>
<protein>
    <recommendedName>
        <fullName evidence="4">Long-chain-fatty-acyl-CoA reductase</fullName>
    </recommendedName>
</protein>
<accession>A0A8J3FQG0</accession>
<reference evidence="2" key="1">
    <citation type="journal article" date="2014" name="Int. J. Syst. Evol. Microbiol.">
        <title>Complete genome sequence of Corynebacterium casei LMG S-19264T (=DSM 44701T), isolated from a smear-ripened cheese.</title>
        <authorList>
            <consortium name="US DOE Joint Genome Institute (JGI-PGF)"/>
            <person name="Walter F."/>
            <person name="Albersmeier A."/>
            <person name="Kalinowski J."/>
            <person name="Ruckert C."/>
        </authorList>
    </citation>
    <scope>NUCLEOTIDE SEQUENCE</scope>
    <source>
        <strain evidence="2">CGMCC 4.7299</strain>
    </source>
</reference>
<comment type="caution">
    <text evidence="2">The sequence shown here is derived from an EMBL/GenBank/DDBJ whole genome shotgun (WGS) entry which is preliminary data.</text>
</comment>
<dbReference type="RefSeq" id="WP_189080324.1">
    <property type="nucleotide sequence ID" value="NZ_BMMX01000015.1"/>
</dbReference>
<dbReference type="InterPro" id="IPR008670">
    <property type="entry name" value="CoA_reduct_LuxC"/>
</dbReference>
<gene>
    <name evidence="2" type="ORF">GCM10012284_35350</name>
</gene>
<dbReference type="Pfam" id="PF05893">
    <property type="entry name" value="LuxC"/>
    <property type="match status" value="1"/>
</dbReference>
<evidence type="ECO:0000313" key="3">
    <source>
        <dbReference type="Proteomes" id="UP000656042"/>
    </source>
</evidence>